<gene>
    <name evidence="4" type="ORF">JOF53_000893</name>
</gene>
<dbReference type="CDD" id="cd06257">
    <property type="entry name" value="DnaJ"/>
    <property type="match status" value="1"/>
</dbReference>
<evidence type="ECO:0000256" key="1">
    <source>
        <dbReference type="SAM" id="MobiDB-lite"/>
    </source>
</evidence>
<dbReference type="InterPro" id="IPR011528">
    <property type="entry name" value="NERD"/>
</dbReference>
<evidence type="ECO:0000313" key="5">
    <source>
        <dbReference type="Proteomes" id="UP001519363"/>
    </source>
</evidence>
<dbReference type="PROSITE" id="PS50076">
    <property type="entry name" value="DNAJ_2"/>
    <property type="match status" value="1"/>
</dbReference>
<dbReference type="InterPro" id="IPR036869">
    <property type="entry name" value="J_dom_sf"/>
</dbReference>
<dbReference type="PROSITE" id="PS00636">
    <property type="entry name" value="DNAJ_1"/>
    <property type="match status" value="1"/>
</dbReference>
<dbReference type="RefSeq" id="WP_249044359.1">
    <property type="nucleotide sequence ID" value="NZ_JAGIOO010000001.1"/>
</dbReference>
<keyword evidence="2" id="KW-1133">Transmembrane helix</keyword>
<evidence type="ECO:0000259" key="3">
    <source>
        <dbReference type="PROSITE" id="PS50076"/>
    </source>
</evidence>
<reference evidence="4 5" key="1">
    <citation type="submission" date="2021-03" db="EMBL/GenBank/DDBJ databases">
        <title>Sequencing the genomes of 1000 actinobacteria strains.</title>
        <authorList>
            <person name="Klenk H.-P."/>
        </authorList>
    </citation>
    <scope>NUCLEOTIDE SEQUENCE [LARGE SCALE GENOMIC DNA]</scope>
    <source>
        <strain evidence="4 5">DSM 44580</strain>
    </source>
</reference>
<dbReference type="SUPFAM" id="SSF46565">
    <property type="entry name" value="Chaperone J-domain"/>
    <property type="match status" value="1"/>
</dbReference>
<dbReference type="InterPro" id="IPR018253">
    <property type="entry name" value="DnaJ_domain_CS"/>
</dbReference>
<name>A0ABS5A602_9PSEU</name>
<dbReference type="InterPro" id="IPR001623">
    <property type="entry name" value="DnaJ_domain"/>
</dbReference>
<keyword evidence="2" id="KW-0812">Transmembrane</keyword>
<evidence type="ECO:0000256" key="2">
    <source>
        <dbReference type="SAM" id="Phobius"/>
    </source>
</evidence>
<dbReference type="PRINTS" id="PR00625">
    <property type="entry name" value="JDOMAIN"/>
</dbReference>
<dbReference type="Pfam" id="PF00226">
    <property type="entry name" value="DnaJ"/>
    <property type="match status" value="1"/>
</dbReference>
<dbReference type="PANTHER" id="PTHR44240:SF10">
    <property type="entry name" value="J DOMAIN-CONTAINING PROTEIN"/>
    <property type="match status" value="1"/>
</dbReference>
<keyword evidence="2" id="KW-0472">Membrane</keyword>
<protein>
    <recommendedName>
        <fullName evidence="3">J domain-containing protein</fullName>
    </recommendedName>
</protein>
<feature type="transmembrane region" description="Helical" evidence="2">
    <location>
        <begin position="185"/>
        <end position="207"/>
    </location>
</feature>
<accession>A0ABS5A602</accession>
<dbReference type="Gene3D" id="1.10.287.110">
    <property type="entry name" value="DnaJ domain"/>
    <property type="match status" value="1"/>
</dbReference>
<proteinExistence type="predicted"/>
<dbReference type="InterPro" id="IPR052276">
    <property type="entry name" value="Diphthamide-biosynth_chaperone"/>
</dbReference>
<dbReference type="Pfam" id="PF08378">
    <property type="entry name" value="NERD"/>
    <property type="match status" value="1"/>
</dbReference>
<dbReference type="SMART" id="SM00271">
    <property type="entry name" value="DnaJ"/>
    <property type="match status" value="1"/>
</dbReference>
<feature type="compositionally biased region" description="Low complexity" evidence="1">
    <location>
        <begin position="98"/>
        <end position="118"/>
    </location>
</feature>
<feature type="region of interest" description="Disordered" evidence="1">
    <location>
        <begin position="87"/>
        <end position="133"/>
    </location>
</feature>
<comment type="caution">
    <text evidence="4">The sequence shown here is derived from an EMBL/GenBank/DDBJ whole genome shotgun (WGS) entry which is preliminary data.</text>
</comment>
<dbReference type="Proteomes" id="UP001519363">
    <property type="component" value="Unassembled WGS sequence"/>
</dbReference>
<dbReference type="EMBL" id="JAGIOO010000001">
    <property type="protein sequence ID" value="MBP2472021.1"/>
    <property type="molecule type" value="Genomic_DNA"/>
</dbReference>
<keyword evidence="5" id="KW-1185">Reference proteome</keyword>
<evidence type="ECO:0000313" key="4">
    <source>
        <dbReference type="EMBL" id="MBP2472021.1"/>
    </source>
</evidence>
<feature type="transmembrane region" description="Helical" evidence="2">
    <location>
        <begin position="161"/>
        <end position="179"/>
    </location>
</feature>
<feature type="domain" description="J" evidence="3">
    <location>
        <begin position="9"/>
        <end position="70"/>
    </location>
</feature>
<organism evidence="4 5">
    <name type="scientific">Crossiella equi</name>
    <dbReference type="NCBI Taxonomy" id="130796"/>
    <lineage>
        <taxon>Bacteria</taxon>
        <taxon>Bacillati</taxon>
        <taxon>Actinomycetota</taxon>
        <taxon>Actinomycetes</taxon>
        <taxon>Pseudonocardiales</taxon>
        <taxon>Pseudonocardiaceae</taxon>
        <taxon>Crossiella</taxon>
    </lineage>
</organism>
<sequence length="404" mass="44878">MGGIVGAVDYYELLGVDRSASAAEIKTAYRALAKVMHPDAGGTSGSFRLLREAYETLNDPDRRAHYDRGEPEDWDEEEDWVDEADIEVTPDSPEPPRRATGTRARSRAWTRGSRTSARPRTFGPDPEFVPTAPRIDPDTIPWWPEVDPVERVRLVPANGPGSLPAFGSLAAWLLVLVLAPVMFGAFWLAVLWLLIFGGTSWVAFNLWQHQLTATRADREFTHEFGIRTVFGKPGAEEEHIGEQLTARLLARYLSRLPGVRIFHGLAWPDSVFADIDHAVLCGRRLVLIESKLWLPGHYTADEMGELRRNGHAYRGGSTQLPEGVEHFRDLLPEAEVRGVLVLYPNRAGEITTGEAPDVTVAPMSPEQFVDEIGAWLAYEPATVDRDLFRAVLGQVVKSVPQQGT</sequence>
<dbReference type="PANTHER" id="PTHR44240">
    <property type="entry name" value="DNAJ DOMAIN (PROKARYOTIC HEAT SHOCK PROTEIN)-RELATED"/>
    <property type="match status" value="1"/>
</dbReference>